<keyword evidence="1" id="KW-0812">Transmembrane</keyword>
<feature type="transmembrane region" description="Helical" evidence="1">
    <location>
        <begin position="31"/>
        <end position="55"/>
    </location>
</feature>
<evidence type="ECO:0000313" key="5">
    <source>
        <dbReference type="EMBL" id="CAB5065149.1"/>
    </source>
</evidence>
<name>A0A6J6SB05_9ZZZZ</name>
<keyword evidence="1" id="KW-1133">Transmembrane helix</keyword>
<sequence length="198" mass="21366">MGIGLLALELVNLVASLGILAGYRFPGTDFVVLIVVDAVPAAVFLLMFVVVVLRVRSGRNVAINRLAIVYLAFATVQTIANVFYLVSSGRPYGESLLWGVGVLGGAYLQIVAVFAGWYWLLDHSVPGGAFGFPEADVNPAFSPNLVDYVFISFNTNSTFGPTAELVKSRHVKLLMMLQTSLSLTILLVFVARLVGLER</sequence>
<dbReference type="AlphaFoldDB" id="A0A6J6SB05"/>
<dbReference type="EMBL" id="CAFBLR010000182">
    <property type="protein sequence ID" value="CAB4883228.1"/>
    <property type="molecule type" value="Genomic_DNA"/>
</dbReference>
<accession>A0A6J6SB05</accession>
<evidence type="ECO:0000313" key="4">
    <source>
        <dbReference type="EMBL" id="CAB4883228.1"/>
    </source>
</evidence>
<feature type="transmembrane region" description="Helical" evidence="1">
    <location>
        <begin position="98"/>
        <end position="120"/>
    </location>
</feature>
<keyword evidence="1" id="KW-0472">Membrane</keyword>
<evidence type="ECO:0000256" key="1">
    <source>
        <dbReference type="SAM" id="Phobius"/>
    </source>
</evidence>
<dbReference type="EMBL" id="CAFBQP010000057">
    <property type="protein sequence ID" value="CAB5065149.1"/>
    <property type="molecule type" value="Genomic_DNA"/>
</dbReference>
<evidence type="ECO:0000313" key="3">
    <source>
        <dbReference type="EMBL" id="CAB4745838.1"/>
    </source>
</evidence>
<evidence type="ECO:0000313" key="2">
    <source>
        <dbReference type="EMBL" id="CAB4732101.1"/>
    </source>
</evidence>
<feature type="transmembrane region" description="Helical" evidence="1">
    <location>
        <begin position="67"/>
        <end position="86"/>
    </location>
</feature>
<gene>
    <name evidence="2" type="ORF">UFOPK2602_02400</name>
    <name evidence="3" type="ORF">UFOPK2806_00697</name>
    <name evidence="4" type="ORF">UFOPK3417_01574</name>
    <name evidence="5" type="ORF">UFOPK4306_01527</name>
</gene>
<organism evidence="2">
    <name type="scientific">freshwater metagenome</name>
    <dbReference type="NCBI Taxonomy" id="449393"/>
    <lineage>
        <taxon>unclassified sequences</taxon>
        <taxon>metagenomes</taxon>
        <taxon>ecological metagenomes</taxon>
    </lineage>
</organism>
<proteinExistence type="predicted"/>
<protein>
    <submittedName>
        <fullName evidence="2">Unannotated protein</fullName>
    </submittedName>
</protein>
<dbReference type="EMBL" id="CAEZXX010000254">
    <property type="protein sequence ID" value="CAB4732101.1"/>
    <property type="molecule type" value="Genomic_DNA"/>
</dbReference>
<feature type="transmembrane region" description="Helical" evidence="1">
    <location>
        <begin position="7"/>
        <end position="25"/>
    </location>
</feature>
<feature type="transmembrane region" description="Helical" evidence="1">
    <location>
        <begin position="173"/>
        <end position="194"/>
    </location>
</feature>
<reference evidence="2" key="1">
    <citation type="submission" date="2020-05" db="EMBL/GenBank/DDBJ databases">
        <authorList>
            <person name="Chiriac C."/>
            <person name="Salcher M."/>
            <person name="Ghai R."/>
            <person name="Kavagutti S V."/>
        </authorList>
    </citation>
    <scope>NUCLEOTIDE SEQUENCE</scope>
</reference>
<dbReference type="EMBL" id="CAEZYY010000006">
    <property type="protein sequence ID" value="CAB4745838.1"/>
    <property type="molecule type" value="Genomic_DNA"/>
</dbReference>